<comment type="caution">
    <text evidence="3">The sequence shown here is derived from an EMBL/GenBank/DDBJ whole genome shotgun (WGS) entry which is preliminary data.</text>
</comment>
<keyword evidence="1" id="KW-0472">Membrane</keyword>
<keyword evidence="4" id="KW-1185">Reference proteome</keyword>
<organism evidence="3 4">
    <name type="scientific">Aphis craccivora</name>
    <name type="common">Cowpea aphid</name>
    <dbReference type="NCBI Taxonomy" id="307492"/>
    <lineage>
        <taxon>Eukaryota</taxon>
        <taxon>Metazoa</taxon>
        <taxon>Ecdysozoa</taxon>
        <taxon>Arthropoda</taxon>
        <taxon>Hexapoda</taxon>
        <taxon>Insecta</taxon>
        <taxon>Pterygota</taxon>
        <taxon>Neoptera</taxon>
        <taxon>Paraneoptera</taxon>
        <taxon>Hemiptera</taxon>
        <taxon>Sternorrhyncha</taxon>
        <taxon>Aphidomorpha</taxon>
        <taxon>Aphidoidea</taxon>
        <taxon>Aphididae</taxon>
        <taxon>Aphidini</taxon>
        <taxon>Aphis</taxon>
        <taxon>Aphis</taxon>
    </lineage>
</organism>
<evidence type="ECO:0000313" key="3">
    <source>
        <dbReference type="EMBL" id="KAF0771418.1"/>
    </source>
</evidence>
<dbReference type="Pfam" id="PF16020">
    <property type="entry name" value="Deltameth_res"/>
    <property type="match status" value="1"/>
</dbReference>
<keyword evidence="1" id="KW-0812">Transmembrane</keyword>
<evidence type="ECO:0000256" key="1">
    <source>
        <dbReference type="SAM" id="Phobius"/>
    </source>
</evidence>
<feature type="domain" description="Deltamethrin resistance protein prag01" evidence="2">
    <location>
        <begin position="65"/>
        <end position="114"/>
    </location>
</feature>
<name>A0A6G0ZK82_APHCR</name>
<reference evidence="3 4" key="1">
    <citation type="submission" date="2019-08" db="EMBL/GenBank/DDBJ databases">
        <title>Whole genome of Aphis craccivora.</title>
        <authorList>
            <person name="Voronova N.V."/>
            <person name="Shulinski R.S."/>
            <person name="Bandarenka Y.V."/>
            <person name="Zhorov D.G."/>
            <person name="Warner D."/>
        </authorList>
    </citation>
    <scope>NUCLEOTIDE SEQUENCE [LARGE SCALE GENOMIC DNA]</scope>
    <source>
        <strain evidence="3">180601</strain>
        <tissue evidence="3">Whole Body</tissue>
    </source>
</reference>
<proteinExistence type="predicted"/>
<keyword evidence="1" id="KW-1133">Transmembrane helix</keyword>
<dbReference type="AlphaFoldDB" id="A0A6G0ZK82"/>
<feature type="transmembrane region" description="Helical" evidence="1">
    <location>
        <begin position="88"/>
        <end position="109"/>
    </location>
</feature>
<accession>A0A6G0ZK82</accession>
<dbReference type="EMBL" id="VUJU01000298">
    <property type="protein sequence ID" value="KAF0771418.1"/>
    <property type="molecule type" value="Genomic_DNA"/>
</dbReference>
<dbReference type="OrthoDB" id="9981889at2759"/>
<gene>
    <name evidence="3" type="ORF">FWK35_00004980</name>
</gene>
<dbReference type="InterPro" id="IPR031973">
    <property type="entry name" value="Deltameth_res_prag01"/>
</dbReference>
<evidence type="ECO:0000313" key="4">
    <source>
        <dbReference type="Proteomes" id="UP000478052"/>
    </source>
</evidence>
<sequence length="141" mass="16523">MFRKLILAQSKLFRHPNMVQNPNVLHLRGKKDTSKQTSKETEQDKCKPVYECFCPPIHYRILTMDDMQLPYGNWKEQYAKRNKSYNKILLFGLVSLIGSIIVLKESIFFNAVPPPYPFDKISVFECADDDEDCEFECECEC</sequence>
<evidence type="ECO:0000259" key="2">
    <source>
        <dbReference type="Pfam" id="PF16020"/>
    </source>
</evidence>
<dbReference type="Proteomes" id="UP000478052">
    <property type="component" value="Unassembled WGS sequence"/>
</dbReference>
<protein>
    <submittedName>
        <fullName evidence="3">Deltameth res domain-containing protein</fullName>
    </submittedName>
</protein>